<dbReference type="Proteomes" id="UP000071641">
    <property type="component" value="Unassembled WGS sequence"/>
</dbReference>
<evidence type="ECO:0000313" key="1">
    <source>
        <dbReference type="EMBL" id="CZF82399.1"/>
    </source>
</evidence>
<sequence>MGEVRRWQRYKCQSRVKGTLYWAHKIFPKVSIQITDISERGMGFISEWKLEEGIGELKVNSMPKLRVEIRHKGEVKIGGRVRYRYGLALRRKLHSVQLSQIKRAA</sequence>
<gene>
    <name evidence="1" type="ORF">GCE9029_03202</name>
</gene>
<name>A0A128F6H4_9GAMM</name>
<organism evidence="1 2">
    <name type="scientific">Grimontia celer</name>
    <dbReference type="NCBI Taxonomy" id="1796497"/>
    <lineage>
        <taxon>Bacteria</taxon>
        <taxon>Pseudomonadati</taxon>
        <taxon>Pseudomonadota</taxon>
        <taxon>Gammaproteobacteria</taxon>
        <taxon>Vibrionales</taxon>
        <taxon>Vibrionaceae</taxon>
        <taxon>Grimontia</taxon>
    </lineage>
</organism>
<dbReference type="EMBL" id="FIZX01000002">
    <property type="protein sequence ID" value="CZF82399.1"/>
    <property type="molecule type" value="Genomic_DNA"/>
</dbReference>
<dbReference type="AlphaFoldDB" id="A0A128F6H4"/>
<dbReference type="OrthoDB" id="5917606at2"/>
<proteinExistence type="predicted"/>
<evidence type="ECO:0000313" key="2">
    <source>
        <dbReference type="Proteomes" id="UP000071641"/>
    </source>
</evidence>
<protein>
    <recommendedName>
        <fullName evidence="3">PilZ domain-containing protein</fullName>
    </recommendedName>
</protein>
<evidence type="ECO:0008006" key="3">
    <source>
        <dbReference type="Google" id="ProtNLM"/>
    </source>
</evidence>
<accession>A0A128F6H4</accession>
<reference evidence="2" key="1">
    <citation type="submission" date="2016-02" db="EMBL/GenBank/DDBJ databases">
        <authorList>
            <person name="Rodrigo-Torres Lidia"/>
            <person name="Arahal R.David."/>
        </authorList>
    </citation>
    <scope>NUCLEOTIDE SEQUENCE [LARGE SCALE GENOMIC DNA]</scope>
    <source>
        <strain evidence="2">CECT 9029</strain>
    </source>
</reference>
<keyword evidence="2" id="KW-1185">Reference proteome</keyword>